<keyword evidence="3 6" id="KW-0812">Transmembrane</keyword>
<dbReference type="OrthoDB" id="5651790at2"/>
<dbReference type="GO" id="GO:0016787">
    <property type="term" value="F:hydrolase activity"/>
    <property type="evidence" value="ECO:0007669"/>
    <property type="project" value="TreeGrafter"/>
</dbReference>
<dbReference type="InterPro" id="IPR012506">
    <property type="entry name" value="TMEM86B-like"/>
</dbReference>
<dbReference type="Proteomes" id="UP000251889">
    <property type="component" value="Unassembled WGS sequence"/>
</dbReference>
<reference evidence="7 8" key="1">
    <citation type="submission" date="2018-06" db="EMBL/GenBank/DDBJ databases">
        <title>Chryseolinea flavus sp. nov., a member of the phylum Bacteroidetes isolated from soil.</title>
        <authorList>
            <person name="Li Y."/>
            <person name="Wang J."/>
        </authorList>
    </citation>
    <scope>NUCLEOTIDE SEQUENCE [LARGE SCALE GENOMIC DNA]</scope>
    <source>
        <strain evidence="7 8">SDU1-6</strain>
    </source>
</reference>
<dbReference type="PANTHER" id="PTHR31885:SF6">
    <property type="entry name" value="GH04784P"/>
    <property type="match status" value="1"/>
</dbReference>
<comment type="caution">
    <text evidence="7">The sequence shown here is derived from an EMBL/GenBank/DDBJ whole genome shotgun (WGS) entry which is preliminary data.</text>
</comment>
<dbReference type="AlphaFoldDB" id="A0A364XXE2"/>
<feature type="transmembrane region" description="Helical" evidence="6">
    <location>
        <begin position="78"/>
        <end position="97"/>
    </location>
</feature>
<evidence type="ECO:0000313" key="8">
    <source>
        <dbReference type="Proteomes" id="UP000251889"/>
    </source>
</evidence>
<evidence type="ECO:0000256" key="6">
    <source>
        <dbReference type="SAM" id="Phobius"/>
    </source>
</evidence>
<evidence type="ECO:0000256" key="1">
    <source>
        <dbReference type="ARBA" id="ARBA00004141"/>
    </source>
</evidence>
<evidence type="ECO:0000256" key="5">
    <source>
        <dbReference type="ARBA" id="ARBA00023136"/>
    </source>
</evidence>
<dbReference type="PANTHER" id="PTHR31885">
    <property type="entry name" value="GH04784P"/>
    <property type="match status" value="1"/>
</dbReference>
<feature type="transmembrane region" description="Helical" evidence="6">
    <location>
        <begin position="198"/>
        <end position="218"/>
    </location>
</feature>
<dbReference type="EMBL" id="QMFY01000013">
    <property type="protein sequence ID" value="RAV99066.1"/>
    <property type="molecule type" value="Genomic_DNA"/>
</dbReference>
<accession>A0A364XXE2</accession>
<protein>
    <recommendedName>
        <fullName evidence="9">Lysoplasmalogenase</fullName>
    </recommendedName>
</protein>
<keyword evidence="8" id="KW-1185">Reference proteome</keyword>
<feature type="transmembrane region" description="Helical" evidence="6">
    <location>
        <begin position="171"/>
        <end position="192"/>
    </location>
</feature>
<evidence type="ECO:0008006" key="9">
    <source>
        <dbReference type="Google" id="ProtNLM"/>
    </source>
</evidence>
<dbReference type="Pfam" id="PF07947">
    <property type="entry name" value="YhhN"/>
    <property type="match status" value="1"/>
</dbReference>
<dbReference type="GO" id="GO:0016020">
    <property type="term" value="C:membrane"/>
    <property type="evidence" value="ECO:0007669"/>
    <property type="project" value="UniProtKB-SubCell"/>
</dbReference>
<sequence length="227" mass="25286">MKKISLALFVVASVGELVAIMLGNDLLHQTCKPLIMLSLCGHYWFVSEGNHSRTFVVAMIASWIGDVLLMVAEKDEAYFLFGLAAFLVTHVMLIITFHQFRDNNAGNPLRGVQSIRMAFPVVLAGTGLIILLYPSLGALKFPVVVYVLILMCMVLAALYRYGRTDFKSMITAFAGALLFMMSDSILAINKFLMPLDHAGFWIMLTYCAGQFLIVRGVILHPYKIINR</sequence>
<feature type="transmembrane region" description="Helical" evidence="6">
    <location>
        <begin position="141"/>
        <end position="159"/>
    </location>
</feature>
<keyword evidence="5 6" id="KW-0472">Membrane</keyword>
<comment type="similarity">
    <text evidence="2">Belongs to the TMEM86 family.</text>
</comment>
<evidence type="ECO:0000256" key="3">
    <source>
        <dbReference type="ARBA" id="ARBA00022692"/>
    </source>
</evidence>
<evidence type="ECO:0000256" key="4">
    <source>
        <dbReference type="ARBA" id="ARBA00022989"/>
    </source>
</evidence>
<evidence type="ECO:0000313" key="7">
    <source>
        <dbReference type="EMBL" id="RAV99066.1"/>
    </source>
</evidence>
<dbReference type="RefSeq" id="WP_112748879.1">
    <property type="nucleotide sequence ID" value="NZ_QMFY01000013.1"/>
</dbReference>
<evidence type="ECO:0000256" key="2">
    <source>
        <dbReference type="ARBA" id="ARBA00007375"/>
    </source>
</evidence>
<gene>
    <name evidence="7" type="ORF">DQQ10_20950</name>
</gene>
<name>A0A364XXE2_9BACT</name>
<proteinExistence type="inferred from homology"/>
<feature type="transmembrane region" description="Helical" evidence="6">
    <location>
        <begin position="117"/>
        <end position="135"/>
    </location>
</feature>
<keyword evidence="4 6" id="KW-1133">Transmembrane helix</keyword>
<comment type="subcellular location">
    <subcellularLocation>
        <location evidence="1">Membrane</location>
        <topology evidence="1">Multi-pass membrane protein</topology>
    </subcellularLocation>
</comment>
<organism evidence="7 8">
    <name type="scientific">Pseudochryseolinea flava</name>
    <dbReference type="NCBI Taxonomy" id="2059302"/>
    <lineage>
        <taxon>Bacteria</taxon>
        <taxon>Pseudomonadati</taxon>
        <taxon>Bacteroidota</taxon>
        <taxon>Cytophagia</taxon>
        <taxon>Cytophagales</taxon>
        <taxon>Fulvivirgaceae</taxon>
        <taxon>Pseudochryseolinea</taxon>
    </lineage>
</organism>